<organism evidence="2 3">
    <name type="scientific">Brassica cretica</name>
    <name type="common">Mustard</name>
    <dbReference type="NCBI Taxonomy" id="69181"/>
    <lineage>
        <taxon>Eukaryota</taxon>
        <taxon>Viridiplantae</taxon>
        <taxon>Streptophyta</taxon>
        <taxon>Embryophyta</taxon>
        <taxon>Tracheophyta</taxon>
        <taxon>Spermatophyta</taxon>
        <taxon>Magnoliopsida</taxon>
        <taxon>eudicotyledons</taxon>
        <taxon>Gunneridae</taxon>
        <taxon>Pentapetalae</taxon>
        <taxon>rosids</taxon>
        <taxon>malvids</taxon>
        <taxon>Brassicales</taxon>
        <taxon>Brassicaceae</taxon>
        <taxon>Brassiceae</taxon>
        <taxon>Brassica</taxon>
    </lineage>
</organism>
<accession>A0A8S9R1L2</accession>
<dbReference type="GO" id="GO:0004523">
    <property type="term" value="F:RNA-DNA hybrid ribonuclease activity"/>
    <property type="evidence" value="ECO:0007669"/>
    <property type="project" value="InterPro"/>
</dbReference>
<dbReference type="Pfam" id="PF13456">
    <property type="entry name" value="RVT_3"/>
    <property type="match status" value="1"/>
</dbReference>
<dbReference type="AlphaFoldDB" id="A0A8S9R1L2"/>
<dbReference type="EMBL" id="QGKX02000996">
    <property type="protein sequence ID" value="KAF3556250.1"/>
    <property type="molecule type" value="Genomic_DNA"/>
</dbReference>
<dbReference type="InterPro" id="IPR002156">
    <property type="entry name" value="RNaseH_domain"/>
</dbReference>
<comment type="caution">
    <text evidence="2">The sequence shown here is derived from an EMBL/GenBank/DDBJ whole genome shotgun (WGS) entry which is preliminary data.</text>
</comment>
<feature type="domain" description="RNase H type-1" evidence="1">
    <location>
        <begin position="99"/>
        <end position="213"/>
    </location>
</feature>
<evidence type="ECO:0000313" key="3">
    <source>
        <dbReference type="Proteomes" id="UP000712600"/>
    </source>
</evidence>
<dbReference type="InterPro" id="IPR052929">
    <property type="entry name" value="RNase_H-like_EbsB-rel"/>
</dbReference>
<dbReference type="InterPro" id="IPR036397">
    <property type="entry name" value="RNaseH_sf"/>
</dbReference>
<dbReference type="InterPro" id="IPR044730">
    <property type="entry name" value="RNase_H-like_dom_plant"/>
</dbReference>
<proteinExistence type="predicted"/>
<dbReference type="SUPFAM" id="SSF53098">
    <property type="entry name" value="Ribonuclease H-like"/>
    <property type="match status" value="1"/>
</dbReference>
<reference evidence="2" key="1">
    <citation type="submission" date="2019-12" db="EMBL/GenBank/DDBJ databases">
        <title>Genome sequencing and annotation of Brassica cretica.</title>
        <authorList>
            <person name="Studholme D.J."/>
            <person name="Sarris P."/>
        </authorList>
    </citation>
    <scope>NUCLEOTIDE SEQUENCE</scope>
    <source>
        <strain evidence="2">PFS-109/04</strain>
        <tissue evidence="2">Leaf</tissue>
    </source>
</reference>
<dbReference type="PANTHER" id="PTHR47074">
    <property type="entry name" value="BNAC02G40300D PROTEIN"/>
    <property type="match status" value="1"/>
</dbReference>
<evidence type="ECO:0000259" key="1">
    <source>
        <dbReference type="Pfam" id="PF13456"/>
    </source>
</evidence>
<dbReference type="GO" id="GO:0003676">
    <property type="term" value="F:nucleic acid binding"/>
    <property type="evidence" value="ECO:0007669"/>
    <property type="project" value="InterPro"/>
</dbReference>
<dbReference type="Proteomes" id="UP000712600">
    <property type="component" value="Unassembled WGS sequence"/>
</dbReference>
<sequence>MCTAGRKQETALSRSSTLICLPPTGLTSDLTSWILWGLWKARNLLTFDNRATPTSSVVNVVVVSVREWSLAQVTTKSNDHASRTIEVPPMMPHALITCNSNASWSKETRKAGLGWIMEVSRGGLIEEGQSHSWFVSSPLMAEALAIKEVLVTASHKSTPNVWIRFDSLELIRAINSNTFPMELYGILKDIESLSSAFVYFSYVPRLSNAHAECTMT</sequence>
<gene>
    <name evidence="2" type="ORF">F2Q69_00016964</name>
</gene>
<dbReference type="CDD" id="cd06222">
    <property type="entry name" value="RNase_H_like"/>
    <property type="match status" value="1"/>
</dbReference>
<dbReference type="Gene3D" id="3.30.420.10">
    <property type="entry name" value="Ribonuclease H-like superfamily/Ribonuclease H"/>
    <property type="match status" value="1"/>
</dbReference>
<dbReference type="PANTHER" id="PTHR47074:SF49">
    <property type="entry name" value="POLYNUCLEOTIDYL TRANSFERASE, RIBONUCLEASE H-LIKE SUPERFAMILY PROTEIN"/>
    <property type="match status" value="1"/>
</dbReference>
<protein>
    <recommendedName>
        <fullName evidence="1">RNase H type-1 domain-containing protein</fullName>
    </recommendedName>
</protein>
<name>A0A8S9R1L2_BRACR</name>
<dbReference type="InterPro" id="IPR012337">
    <property type="entry name" value="RNaseH-like_sf"/>
</dbReference>
<evidence type="ECO:0000313" key="2">
    <source>
        <dbReference type="EMBL" id="KAF3556250.1"/>
    </source>
</evidence>